<feature type="non-terminal residue" evidence="3">
    <location>
        <position position="328"/>
    </location>
</feature>
<keyword evidence="2" id="KW-1133">Transmembrane helix</keyword>
<organism evidence="3 4">
    <name type="scientific">Aureobasidium melanogenum</name>
    <name type="common">Aureobasidium pullulans var. melanogenum</name>
    <dbReference type="NCBI Taxonomy" id="46634"/>
    <lineage>
        <taxon>Eukaryota</taxon>
        <taxon>Fungi</taxon>
        <taxon>Dikarya</taxon>
        <taxon>Ascomycota</taxon>
        <taxon>Pezizomycotina</taxon>
        <taxon>Dothideomycetes</taxon>
        <taxon>Dothideomycetidae</taxon>
        <taxon>Dothideales</taxon>
        <taxon>Saccotheciaceae</taxon>
        <taxon>Aureobasidium</taxon>
    </lineage>
</organism>
<protein>
    <submittedName>
        <fullName evidence="3">Uncharacterized protein</fullName>
    </submittedName>
</protein>
<evidence type="ECO:0000313" key="4">
    <source>
        <dbReference type="Proteomes" id="UP000767238"/>
    </source>
</evidence>
<comment type="caution">
    <text evidence="3">The sequence shown here is derived from an EMBL/GenBank/DDBJ whole genome shotgun (WGS) entry which is preliminary data.</text>
</comment>
<dbReference type="Proteomes" id="UP000767238">
    <property type="component" value="Unassembled WGS sequence"/>
</dbReference>
<reference evidence="3" key="2">
    <citation type="submission" date="2021-08" db="EMBL/GenBank/DDBJ databases">
        <authorList>
            <person name="Gostincar C."/>
            <person name="Sun X."/>
            <person name="Song Z."/>
            <person name="Gunde-Cimerman N."/>
        </authorList>
    </citation>
    <scope>NUCLEOTIDE SEQUENCE</scope>
    <source>
        <strain evidence="3">EXF-8016</strain>
    </source>
</reference>
<dbReference type="AlphaFoldDB" id="A0A9P8GQK5"/>
<reference evidence="3" key="1">
    <citation type="journal article" date="2021" name="J Fungi (Basel)">
        <title>Virulence traits and population genomics of the black yeast Aureobasidium melanogenum.</title>
        <authorList>
            <person name="Cernosa A."/>
            <person name="Sun X."/>
            <person name="Gostincar C."/>
            <person name="Fang C."/>
            <person name="Gunde-Cimerman N."/>
            <person name="Song Z."/>
        </authorList>
    </citation>
    <scope>NUCLEOTIDE SEQUENCE</scope>
    <source>
        <strain evidence="3">EXF-8016</strain>
    </source>
</reference>
<sequence>MQATIATIQNAIANHDTCALGAALGVVEAEAVAEEFLLGPASKQWSLGLALPARLPCCTESRCRWVEACPRYIGLGQQHGTIFFGRTSGTRLAKQVAANWYQRYVEGINVRGLEVSIGAALIVVCTILVLSLVQGSKGWHQGVDLRKHTHLIPTFLCGTSNSFGVAEALADVDTVLTNARAIVHNASRVALAARNTSRSPTPVADTGTEPRIGICNTIVVASRDKSADRHHDESRARLVPFEHLQDQSADPKAKKLLFLRAWRCSYTILQRSKSAAPGEGVQPAGPTSTSNSSCGGAHGEHNARNARTLVVVNVRPTAISACLLDNIK</sequence>
<evidence type="ECO:0000256" key="2">
    <source>
        <dbReference type="SAM" id="Phobius"/>
    </source>
</evidence>
<evidence type="ECO:0000256" key="1">
    <source>
        <dbReference type="SAM" id="MobiDB-lite"/>
    </source>
</evidence>
<gene>
    <name evidence="3" type="ORF">KCV03_g30</name>
</gene>
<dbReference type="EMBL" id="JAHFYH010000001">
    <property type="protein sequence ID" value="KAH0237823.1"/>
    <property type="molecule type" value="Genomic_DNA"/>
</dbReference>
<accession>A0A9P8GQK5</accession>
<evidence type="ECO:0000313" key="3">
    <source>
        <dbReference type="EMBL" id="KAH0237823.1"/>
    </source>
</evidence>
<feature type="region of interest" description="Disordered" evidence="1">
    <location>
        <begin position="275"/>
        <end position="300"/>
    </location>
</feature>
<keyword evidence="2" id="KW-0472">Membrane</keyword>
<feature type="compositionally biased region" description="Polar residues" evidence="1">
    <location>
        <begin position="285"/>
        <end position="294"/>
    </location>
</feature>
<keyword evidence="2" id="KW-0812">Transmembrane</keyword>
<feature type="transmembrane region" description="Helical" evidence="2">
    <location>
        <begin position="113"/>
        <end position="133"/>
    </location>
</feature>
<name>A0A9P8GQK5_AURME</name>
<proteinExistence type="predicted"/>